<accession>A0A2A6F8N2</accession>
<reference evidence="1 2" key="1">
    <citation type="submission" date="2017-09" db="EMBL/GenBank/DDBJ databases">
        <title>Mesorhizobum sanjuanii sp. nov. isolated from nodules of Lotus tenuis in saline-alkaline lowlands of Flooding Pampa.</title>
        <authorList>
            <person name="Sannazzaro A.I."/>
            <person name="Torres Tejerizo G.A."/>
            <person name="Fontana F."/>
            <person name="Cumpa Velazquez L.M."/>
            <person name="Hansen L."/>
            <person name="Pistorio M."/>
            <person name="Estrella M.J."/>
        </authorList>
    </citation>
    <scope>NUCLEOTIDE SEQUENCE [LARGE SCALE GENOMIC DNA]</scope>
    <source>
        <strain evidence="1 2">BSA136</strain>
    </source>
</reference>
<evidence type="ECO:0000313" key="1">
    <source>
        <dbReference type="EMBL" id="PDQ17808.1"/>
    </source>
</evidence>
<dbReference type="AlphaFoldDB" id="A0A2A6F8N2"/>
<gene>
    <name evidence="1" type="ORF">CN311_27965</name>
</gene>
<protein>
    <submittedName>
        <fullName evidence="1">Uncharacterized protein</fullName>
    </submittedName>
</protein>
<keyword evidence="2" id="KW-1185">Reference proteome</keyword>
<dbReference type="Proteomes" id="UP000219182">
    <property type="component" value="Unassembled WGS sequence"/>
</dbReference>
<proteinExistence type="predicted"/>
<comment type="caution">
    <text evidence="1">The sequence shown here is derived from an EMBL/GenBank/DDBJ whole genome shotgun (WGS) entry which is preliminary data.</text>
</comment>
<sequence>MLAIQSKHYRHMTTMKRQTFWPVFFTQHFDFHRAEDQQTDSIRRMLMYSNQADASQTNQERWP</sequence>
<dbReference type="EMBL" id="NWQG01000228">
    <property type="protein sequence ID" value="PDQ17808.1"/>
    <property type="molecule type" value="Genomic_DNA"/>
</dbReference>
<name>A0A2A6F8N2_9HYPH</name>
<evidence type="ECO:0000313" key="2">
    <source>
        <dbReference type="Proteomes" id="UP000219182"/>
    </source>
</evidence>
<organism evidence="1 2">
    <name type="scientific">Mesorhizobium sanjuanii</name>
    <dbReference type="NCBI Taxonomy" id="2037900"/>
    <lineage>
        <taxon>Bacteria</taxon>
        <taxon>Pseudomonadati</taxon>
        <taxon>Pseudomonadota</taxon>
        <taxon>Alphaproteobacteria</taxon>
        <taxon>Hyphomicrobiales</taxon>
        <taxon>Phyllobacteriaceae</taxon>
        <taxon>Mesorhizobium</taxon>
    </lineage>
</organism>